<dbReference type="EMBL" id="QGGQ01000003">
    <property type="protein sequence ID" value="PWK24194.1"/>
    <property type="molecule type" value="Genomic_DNA"/>
</dbReference>
<accession>A0A316E144</accession>
<evidence type="ECO:0000313" key="1">
    <source>
        <dbReference type="EMBL" id="MBD1260677.1"/>
    </source>
</evidence>
<protein>
    <submittedName>
        <fullName evidence="2">Uncharacterized protein</fullName>
    </submittedName>
</protein>
<dbReference type="EMBL" id="JACWLN010000003">
    <property type="protein sequence ID" value="MBD1260677.1"/>
    <property type="molecule type" value="Genomic_DNA"/>
</dbReference>
<keyword evidence="4" id="KW-1185">Reference proteome</keyword>
<dbReference type="OrthoDB" id="1397301at2"/>
<comment type="caution">
    <text evidence="2">The sequence shown here is derived from an EMBL/GenBank/DDBJ whole genome shotgun (WGS) entry which is preliminary data.</text>
</comment>
<evidence type="ECO:0000313" key="3">
    <source>
        <dbReference type="Proteomes" id="UP000245667"/>
    </source>
</evidence>
<evidence type="ECO:0000313" key="2">
    <source>
        <dbReference type="EMBL" id="PWK24194.1"/>
    </source>
</evidence>
<dbReference type="Proteomes" id="UP000651837">
    <property type="component" value="Unassembled WGS sequence"/>
</dbReference>
<organism evidence="2 3">
    <name type="scientific">Maribacter polysiphoniae</name>
    <dbReference type="NCBI Taxonomy" id="429344"/>
    <lineage>
        <taxon>Bacteria</taxon>
        <taxon>Pseudomonadati</taxon>
        <taxon>Bacteroidota</taxon>
        <taxon>Flavobacteriia</taxon>
        <taxon>Flavobacteriales</taxon>
        <taxon>Flavobacteriaceae</taxon>
        <taxon>Maribacter</taxon>
    </lineage>
</organism>
<dbReference type="RefSeq" id="WP_109649926.1">
    <property type="nucleotide sequence ID" value="NZ_JACWLN010000003.1"/>
</dbReference>
<sequence length="386" mass="46012">MEDAQPPVKDLRNLFEEAKARSEFDFVLNLINYRGISSSNLNSNLHEWFDAIEFYKRLYNELEGKEKTRMGLQIYSTFFENSDFYNIIGNLCRIKLGYKGSSYLFWKTKKYERLLGIGEKQDFLMELLADSEKQHLIDFYEQNHFKEIRNSFFHSAYSIDEDRYVMHDSDPIDLNGVLNHSFDLDEFFYPKLNNVIDLFDIFKKLYFQYFNSYKKDVVVMGMFPNPCEVTILGSEEGLKGFRIKNAVNFFGKWHDSGIWFDEENGFWAGHNINMNLARIEDIEIDEQLRRYESKANITKNDIEFFNLVDKVKERNNPQEIRRATLLLLKFGDVRKDKMDAEENEYKKRSFPKIILPYYRKAIEIGAHIFKDLEQFKKTVAELEKQL</sequence>
<reference evidence="2 3" key="1">
    <citation type="submission" date="2018-05" db="EMBL/GenBank/DDBJ databases">
        <title>Genomic Encyclopedia of Archaeal and Bacterial Type Strains, Phase II (KMG-II): from individual species to whole genera.</title>
        <authorList>
            <person name="Goeker M."/>
        </authorList>
    </citation>
    <scope>NUCLEOTIDE SEQUENCE [LARGE SCALE GENOMIC DNA]</scope>
    <source>
        <strain evidence="2 3">DSM 23514</strain>
    </source>
</reference>
<proteinExistence type="predicted"/>
<dbReference type="Proteomes" id="UP000245667">
    <property type="component" value="Unassembled WGS sequence"/>
</dbReference>
<name>A0A316E144_9FLAO</name>
<gene>
    <name evidence="1" type="ORF">HZY62_08765</name>
    <name evidence="2" type="ORF">LX92_01781</name>
</gene>
<dbReference type="AlphaFoldDB" id="A0A316E144"/>
<evidence type="ECO:0000313" key="4">
    <source>
        <dbReference type="Proteomes" id="UP000651837"/>
    </source>
</evidence>
<reference evidence="1 4" key="2">
    <citation type="submission" date="2020-07" db="EMBL/GenBank/DDBJ databases">
        <title>The draft genome sequence of Maribacter polysiphoniae KCTC 22021.</title>
        <authorList>
            <person name="Mu L."/>
        </authorList>
    </citation>
    <scope>NUCLEOTIDE SEQUENCE [LARGE SCALE GENOMIC DNA]</scope>
    <source>
        <strain evidence="1 4">KCTC 22021</strain>
    </source>
</reference>